<evidence type="ECO:0000313" key="1">
    <source>
        <dbReference type="EMBL" id="SVC10877.1"/>
    </source>
</evidence>
<sequence>MLRIEDLEHRVTDLLSVAKERMHD</sequence>
<proteinExistence type="predicted"/>
<reference evidence="1" key="1">
    <citation type="submission" date="2018-05" db="EMBL/GenBank/DDBJ databases">
        <authorList>
            <person name="Lanie J.A."/>
            <person name="Ng W.-L."/>
            <person name="Kazmierczak K.M."/>
            <person name="Andrzejewski T.M."/>
            <person name="Davidsen T.M."/>
            <person name="Wayne K.J."/>
            <person name="Tettelin H."/>
            <person name="Glass J.I."/>
            <person name="Rusch D."/>
            <person name="Podicherti R."/>
            <person name="Tsui H.-C.T."/>
            <person name="Winkler M.E."/>
        </authorList>
    </citation>
    <scope>NUCLEOTIDE SEQUENCE</scope>
</reference>
<gene>
    <name evidence="1" type="ORF">METZ01_LOCUS263731</name>
</gene>
<name>A0A382JI93_9ZZZZ</name>
<organism evidence="1">
    <name type="scientific">marine metagenome</name>
    <dbReference type="NCBI Taxonomy" id="408172"/>
    <lineage>
        <taxon>unclassified sequences</taxon>
        <taxon>metagenomes</taxon>
        <taxon>ecological metagenomes</taxon>
    </lineage>
</organism>
<feature type="non-terminal residue" evidence="1">
    <location>
        <position position="24"/>
    </location>
</feature>
<accession>A0A382JI93</accession>
<dbReference type="AlphaFoldDB" id="A0A382JI93"/>
<dbReference type="EMBL" id="UINC01074044">
    <property type="protein sequence ID" value="SVC10877.1"/>
    <property type="molecule type" value="Genomic_DNA"/>
</dbReference>
<protein>
    <submittedName>
        <fullName evidence="1">Uncharacterized protein</fullName>
    </submittedName>
</protein>